<dbReference type="Gene3D" id="1.25.40.10">
    <property type="entry name" value="Tetratricopeptide repeat domain"/>
    <property type="match status" value="5"/>
</dbReference>
<dbReference type="Pfam" id="PF20431">
    <property type="entry name" value="E_motif"/>
    <property type="match status" value="1"/>
</dbReference>
<feature type="repeat" description="PPR" evidence="2">
    <location>
        <begin position="518"/>
        <end position="552"/>
    </location>
</feature>
<dbReference type="InterPro" id="IPR046960">
    <property type="entry name" value="PPR_At4g14850-like_plant"/>
</dbReference>
<dbReference type="EMBL" id="JANAVB010034420">
    <property type="protein sequence ID" value="KAJ6806715.1"/>
    <property type="molecule type" value="Genomic_DNA"/>
</dbReference>
<dbReference type="InterPro" id="IPR002885">
    <property type="entry name" value="PPR_rpt"/>
</dbReference>
<evidence type="ECO:0000313" key="5">
    <source>
        <dbReference type="Proteomes" id="UP001140949"/>
    </source>
</evidence>
<accession>A0AAX6ESE6</accession>
<feature type="domain" description="DYW" evidence="3">
    <location>
        <begin position="596"/>
        <end position="688"/>
    </location>
</feature>
<dbReference type="PANTHER" id="PTHR47926">
    <property type="entry name" value="PENTATRICOPEPTIDE REPEAT-CONTAINING PROTEIN"/>
    <property type="match status" value="1"/>
</dbReference>
<dbReference type="PANTHER" id="PTHR47926:SF398">
    <property type="entry name" value="PENTATRICOPEPTIDE REPEAT-CONTAINING PROTEIN"/>
    <property type="match status" value="1"/>
</dbReference>
<sequence>MLPLLPCCPQALAGSVQLAISTRSQLLGRAAHAISIKLLSPSPLPSFLTTHLLNFYSKLDLPSPALALLSLDPSPSVPSFTALISGLCNNSRPFLSLQVFLSMLRSPSRPNDFTLPSVLKSAASLRATPLGKQLHSLSVKNGLVNDVFVASAAVDMYLKCGLLDDAHGLFDEMPTKNIVAWNALMTNSVLVGRYDNVVRAFVDVLRSGSCYPNMISICAFLNACAAASYSGLGSQLHSFVLKAGFASDVSVRNGLIDFYGKCHWVDEARLVFDEMDYRNDVSWCSMIVVYVQNGLEEEAFRMYLRVRGEDGLVPTDFMVSSVLTTCAGLSGLDLGRSVHATAVRSCVDRNIFVGSALVDMYGKCGSVADAEQVFQELPERNYVTWNAMIGGYTALGDAKSALALFKDMETRGITPNYVTLVNIISVCGRGGRPKDGLELFETMKQRYGVEPGAEHYACVVDLLGRAGMVDKAHDFIQWMPMRPSISVWGALLGACRIHRKTELGRVAAEKLFELDPKDSGNHVVLYNMYAATGRWEDATKVREEMQDIGIKKDPGCSWITWKNVVHVFQAKDTNHKWNSEIRALLAKLRRDMQAAGYMPDTQFALYDLEEEEKESEVFQHSEKLALAFGLICIPPGIPIRITKNLRVCGDCHRAIKFVSGIVKREIILRDNNRYHHFRDSQCSCGDYW</sequence>
<dbReference type="GO" id="GO:0008270">
    <property type="term" value="F:zinc ion binding"/>
    <property type="evidence" value="ECO:0007669"/>
    <property type="project" value="InterPro"/>
</dbReference>
<proteinExistence type="predicted"/>
<dbReference type="NCBIfam" id="TIGR00756">
    <property type="entry name" value="PPR"/>
    <property type="match status" value="2"/>
</dbReference>
<gene>
    <name evidence="4" type="ORF">M6B38_107145</name>
</gene>
<evidence type="ECO:0000313" key="4">
    <source>
        <dbReference type="EMBL" id="KAJ6806715.1"/>
    </source>
</evidence>
<name>A0AAX6ESE6_IRIPA</name>
<dbReference type="GO" id="GO:0003723">
    <property type="term" value="F:RNA binding"/>
    <property type="evidence" value="ECO:0007669"/>
    <property type="project" value="InterPro"/>
</dbReference>
<feature type="repeat" description="PPR" evidence="2">
    <location>
        <begin position="279"/>
        <end position="314"/>
    </location>
</feature>
<dbReference type="FunFam" id="1.25.40.10:FF:000344">
    <property type="entry name" value="Pentatricopeptide repeat-containing protein"/>
    <property type="match status" value="1"/>
</dbReference>
<keyword evidence="5" id="KW-1185">Reference proteome</keyword>
<feature type="repeat" description="PPR" evidence="2">
    <location>
        <begin position="76"/>
        <end position="110"/>
    </location>
</feature>
<reference evidence="4" key="1">
    <citation type="journal article" date="2023" name="GigaByte">
        <title>Genome assembly of the bearded iris, Iris pallida Lam.</title>
        <authorList>
            <person name="Bruccoleri R.E."/>
            <person name="Oakeley E.J."/>
            <person name="Faust A.M.E."/>
            <person name="Altorfer M."/>
            <person name="Dessus-Babus S."/>
            <person name="Burckhardt D."/>
            <person name="Oertli M."/>
            <person name="Naumann U."/>
            <person name="Petersen F."/>
            <person name="Wong J."/>
        </authorList>
    </citation>
    <scope>NUCLEOTIDE SEQUENCE</scope>
    <source>
        <strain evidence="4">GSM-AAB239-AS_SAM_17_03QT</strain>
    </source>
</reference>
<dbReference type="Pfam" id="PF14432">
    <property type="entry name" value="DYW_deaminase"/>
    <property type="match status" value="1"/>
</dbReference>
<dbReference type="AlphaFoldDB" id="A0AAX6ESE6"/>
<organism evidence="4 5">
    <name type="scientific">Iris pallida</name>
    <name type="common">Sweet iris</name>
    <dbReference type="NCBI Taxonomy" id="29817"/>
    <lineage>
        <taxon>Eukaryota</taxon>
        <taxon>Viridiplantae</taxon>
        <taxon>Streptophyta</taxon>
        <taxon>Embryophyta</taxon>
        <taxon>Tracheophyta</taxon>
        <taxon>Spermatophyta</taxon>
        <taxon>Magnoliopsida</taxon>
        <taxon>Liliopsida</taxon>
        <taxon>Asparagales</taxon>
        <taxon>Iridaceae</taxon>
        <taxon>Iridoideae</taxon>
        <taxon>Irideae</taxon>
        <taxon>Iris</taxon>
    </lineage>
</organism>
<evidence type="ECO:0000259" key="3">
    <source>
        <dbReference type="Pfam" id="PF14432"/>
    </source>
</evidence>
<dbReference type="FunFam" id="1.25.40.10:FF:000196">
    <property type="entry name" value="Pentatricopeptide repeat-containing protein At4g14850"/>
    <property type="match status" value="1"/>
</dbReference>
<protein>
    <submittedName>
        <fullName evidence="4">Pentatricopeptide repeat-containing protein</fullName>
    </submittedName>
</protein>
<evidence type="ECO:0000256" key="2">
    <source>
        <dbReference type="PROSITE-ProRule" id="PRU00708"/>
    </source>
</evidence>
<evidence type="ECO:0000256" key="1">
    <source>
        <dbReference type="ARBA" id="ARBA00022737"/>
    </source>
</evidence>
<dbReference type="InterPro" id="IPR046848">
    <property type="entry name" value="E_motif"/>
</dbReference>
<feature type="repeat" description="PPR" evidence="2">
    <location>
        <begin position="146"/>
        <end position="180"/>
    </location>
</feature>
<dbReference type="Pfam" id="PF13041">
    <property type="entry name" value="PPR_2"/>
    <property type="match status" value="1"/>
</dbReference>
<feature type="repeat" description="PPR" evidence="2">
    <location>
        <begin position="381"/>
        <end position="415"/>
    </location>
</feature>
<dbReference type="GO" id="GO:0009451">
    <property type="term" value="P:RNA modification"/>
    <property type="evidence" value="ECO:0007669"/>
    <property type="project" value="InterPro"/>
</dbReference>
<dbReference type="PROSITE" id="PS51375">
    <property type="entry name" value="PPR"/>
    <property type="match status" value="5"/>
</dbReference>
<comment type="caution">
    <text evidence="4">The sequence shown here is derived from an EMBL/GenBank/DDBJ whole genome shotgun (WGS) entry which is preliminary data.</text>
</comment>
<keyword evidence="1" id="KW-0677">Repeat</keyword>
<dbReference type="InterPro" id="IPR032867">
    <property type="entry name" value="DYW_dom"/>
</dbReference>
<dbReference type="InterPro" id="IPR011990">
    <property type="entry name" value="TPR-like_helical_dom_sf"/>
</dbReference>
<reference evidence="4" key="2">
    <citation type="submission" date="2023-04" db="EMBL/GenBank/DDBJ databases">
        <authorList>
            <person name="Bruccoleri R.E."/>
            <person name="Oakeley E.J."/>
            <person name="Faust A.-M."/>
            <person name="Dessus-Babus S."/>
            <person name="Altorfer M."/>
            <person name="Burckhardt D."/>
            <person name="Oertli M."/>
            <person name="Naumann U."/>
            <person name="Petersen F."/>
            <person name="Wong J."/>
        </authorList>
    </citation>
    <scope>NUCLEOTIDE SEQUENCE</scope>
    <source>
        <strain evidence="4">GSM-AAB239-AS_SAM_17_03QT</strain>
        <tissue evidence="4">Leaf</tissue>
    </source>
</reference>
<dbReference type="FunFam" id="1.25.40.10:FF:001211">
    <property type="entry name" value="Pentatricopeptide repeat-containing protein"/>
    <property type="match status" value="1"/>
</dbReference>
<dbReference type="Proteomes" id="UP001140949">
    <property type="component" value="Unassembled WGS sequence"/>
</dbReference>
<dbReference type="Pfam" id="PF01535">
    <property type="entry name" value="PPR"/>
    <property type="match status" value="4"/>
</dbReference>